<dbReference type="SUPFAM" id="SSF46894">
    <property type="entry name" value="C-terminal effector domain of the bipartite response regulators"/>
    <property type="match status" value="1"/>
</dbReference>
<dbReference type="InterPro" id="IPR036388">
    <property type="entry name" value="WH-like_DNA-bd_sf"/>
</dbReference>
<accession>A0ABW3Y4A1</accession>
<reference evidence="3" key="1">
    <citation type="journal article" date="2019" name="Int. J. Syst. Evol. Microbiol.">
        <title>The Global Catalogue of Microorganisms (GCM) 10K type strain sequencing project: providing services to taxonomists for standard genome sequencing and annotation.</title>
        <authorList>
            <consortium name="The Broad Institute Genomics Platform"/>
            <consortium name="The Broad Institute Genome Sequencing Center for Infectious Disease"/>
            <person name="Wu L."/>
            <person name="Ma J."/>
        </authorList>
    </citation>
    <scope>NUCLEOTIDE SEQUENCE [LARGE SCALE GENOMIC DNA]</scope>
    <source>
        <strain evidence="3">CCUG 61485</strain>
    </source>
</reference>
<dbReference type="EMBL" id="JBHTMY010000003">
    <property type="protein sequence ID" value="MFD1315956.1"/>
    <property type="molecule type" value="Genomic_DNA"/>
</dbReference>
<evidence type="ECO:0000259" key="1">
    <source>
        <dbReference type="PROSITE" id="PS50112"/>
    </source>
</evidence>
<dbReference type="CDD" id="cd00130">
    <property type="entry name" value="PAS"/>
    <property type="match status" value="1"/>
</dbReference>
<dbReference type="Gene3D" id="3.30.450.20">
    <property type="entry name" value="PAS domain"/>
    <property type="match status" value="1"/>
</dbReference>
<comment type="caution">
    <text evidence="2">The sequence shown here is derived from an EMBL/GenBank/DDBJ whole genome shotgun (WGS) entry which is preliminary data.</text>
</comment>
<dbReference type="SUPFAM" id="SSF55785">
    <property type="entry name" value="PYP-like sensor domain (PAS domain)"/>
    <property type="match status" value="1"/>
</dbReference>
<sequence length="278" mass="32628">MNNQLVEFLPGIFYVYEFNGEIFELIHWNKNHETTTGYSAKELKHKNVFDFFYAEDYSTIEDGLGEIIQTGAVKQVFANLKLKDGNTLPFLFEGHAFYSGETLFFMGVGIDMTEYFNAKKKLAQTKIKINSIKINLQKKERELLAFALDKTRETKIESELKNRIKKLALKKPTEISKALIEFEKELNSQPKENQSWEVFKNRFIEVHNNFFKQLQKAHPNLTNAELRICAYLKMKMSTDHISSILNITKDGVKKSRYRLRKKLNLLRNESLNDYVNRF</sequence>
<proteinExistence type="predicted"/>
<dbReference type="Proteomes" id="UP001597201">
    <property type="component" value="Unassembled WGS sequence"/>
</dbReference>
<feature type="domain" description="PAS" evidence="1">
    <location>
        <begin position="1"/>
        <end position="71"/>
    </location>
</feature>
<dbReference type="PROSITE" id="PS50112">
    <property type="entry name" value="PAS"/>
    <property type="match status" value="1"/>
</dbReference>
<dbReference type="Gene3D" id="1.10.10.10">
    <property type="entry name" value="Winged helix-like DNA-binding domain superfamily/Winged helix DNA-binding domain"/>
    <property type="match status" value="1"/>
</dbReference>
<dbReference type="InterPro" id="IPR000014">
    <property type="entry name" value="PAS"/>
</dbReference>
<protein>
    <submittedName>
        <fullName evidence="2">PAS domain S-box protein</fullName>
    </submittedName>
</protein>
<dbReference type="InterPro" id="IPR016032">
    <property type="entry name" value="Sig_transdc_resp-reg_C-effctor"/>
</dbReference>
<evidence type="ECO:0000313" key="3">
    <source>
        <dbReference type="Proteomes" id="UP001597201"/>
    </source>
</evidence>
<dbReference type="Pfam" id="PF13426">
    <property type="entry name" value="PAS_9"/>
    <property type="match status" value="1"/>
</dbReference>
<dbReference type="NCBIfam" id="TIGR00229">
    <property type="entry name" value="sensory_box"/>
    <property type="match status" value="1"/>
</dbReference>
<dbReference type="InterPro" id="IPR035965">
    <property type="entry name" value="PAS-like_dom_sf"/>
</dbReference>
<organism evidence="2 3">
    <name type="scientific">Namhaeicola litoreus</name>
    <dbReference type="NCBI Taxonomy" id="1052145"/>
    <lineage>
        <taxon>Bacteria</taxon>
        <taxon>Pseudomonadati</taxon>
        <taxon>Bacteroidota</taxon>
        <taxon>Flavobacteriia</taxon>
        <taxon>Flavobacteriales</taxon>
        <taxon>Flavobacteriaceae</taxon>
        <taxon>Namhaeicola</taxon>
    </lineage>
</organism>
<name>A0ABW3Y4A1_9FLAO</name>
<dbReference type="RefSeq" id="WP_377178623.1">
    <property type="nucleotide sequence ID" value="NZ_JBHTMY010000003.1"/>
</dbReference>
<keyword evidence="3" id="KW-1185">Reference proteome</keyword>
<evidence type="ECO:0000313" key="2">
    <source>
        <dbReference type="EMBL" id="MFD1315956.1"/>
    </source>
</evidence>
<gene>
    <name evidence="2" type="ORF">ACFQ39_10035</name>
</gene>